<dbReference type="KEGG" id="dwu:DVJ83_17135"/>
<keyword evidence="2" id="KW-0614">Plasmid</keyword>
<evidence type="ECO:0008006" key="4">
    <source>
        <dbReference type="Google" id="ProtNLM"/>
    </source>
</evidence>
<reference evidence="2 3" key="1">
    <citation type="submission" date="2018-07" db="EMBL/GenBank/DDBJ databases">
        <title>Complete Genome and Methylome Analysis of Deinococcus wulumuqiensis NEB 479.</title>
        <authorList>
            <person name="Fomenkov A."/>
            <person name="Luyten Y."/>
            <person name="Vincze T."/>
            <person name="Anton B.P."/>
            <person name="Clark T."/>
            <person name="Roberts R.J."/>
            <person name="Morgan R.D."/>
        </authorList>
    </citation>
    <scope>NUCLEOTIDE SEQUENCE [LARGE SCALE GENOMIC DNA]</scope>
    <source>
        <strain evidence="2 3">NEB 479</strain>
        <plasmid evidence="3">Plasmid pdrdi</plasmid>
    </source>
</reference>
<dbReference type="GO" id="GO:0015097">
    <property type="term" value="F:mercury ion transmembrane transporter activity"/>
    <property type="evidence" value="ECO:0007669"/>
    <property type="project" value="InterPro"/>
</dbReference>
<dbReference type="AlphaFoldDB" id="A0A345IMC2"/>
<gene>
    <name evidence="2" type="ORF">DVJ83_17135</name>
</gene>
<geneLocation type="plasmid" evidence="3">
    <name>pdrdi</name>
</geneLocation>
<keyword evidence="1" id="KW-0812">Transmembrane</keyword>
<name>A0A345IMC2_9DEIO</name>
<dbReference type="EMBL" id="CP031163">
    <property type="protein sequence ID" value="AXH00845.1"/>
    <property type="molecule type" value="Genomic_DNA"/>
</dbReference>
<feature type="transmembrane region" description="Helical" evidence="1">
    <location>
        <begin position="47"/>
        <end position="67"/>
    </location>
</feature>
<feature type="transmembrane region" description="Helical" evidence="1">
    <location>
        <begin position="12"/>
        <end position="35"/>
    </location>
</feature>
<keyword evidence="1" id="KW-1133">Transmembrane helix</keyword>
<proteinExistence type="predicted"/>
<dbReference type="InterPro" id="IPR007746">
    <property type="entry name" value="MerE"/>
</dbReference>
<evidence type="ECO:0000256" key="1">
    <source>
        <dbReference type="SAM" id="Phobius"/>
    </source>
</evidence>
<dbReference type="RefSeq" id="WP_114673494.1">
    <property type="nucleotide sequence ID" value="NZ_CP031163.1"/>
</dbReference>
<accession>A0A345IMC2</accession>
<protein>
    <recommendedName>
        <fullName evidence="4">Mercury resistance protein</fullName>
    </recommendedName>
</protein>
<evidence type="ECO:0000313" key="2">
    <source>
        <dbReference type="EMBL" id="AXH00845.1"/>
    </source>
</evidence>
<keyword evidence="1" id="KW-0472">Membrane</keyword>
<organism evidence="2 3">
    <name type="scientific">Deinococcus wulumuqiensis</name>
    <dbReference type="NCBI Taxonomy" id="980427"/>
    <lineage>
        <taxon>Bacteria</taxon>
        <taxon>Thermotogati</taxon>
        <taxon>Deinococcota</taxon>
        <taxon>Deinococci</taxon>
        <taxon>Deinococcales</taxon>
        <taxon>Deinococcaceae</taxon>
        <taxon>Deinococcus</taxon>
    </lineage>
</organism>
<sequence>MLLKKPAKNLRAYLLLVSALLLCPCHLPVLLAIVAGGVGSSAFASFLSQNMALVLAIATLYFVFALWMGRRLLTQDQTCAAPHVKGRNQHDCC</sequence>
<dbReference type="Proteomes" id="UP000253744">
    <property type="component" value="Plasmid pDrdI"/>
</dbReference>
<dbReference type="Pfam" id="PF05052">
    <property type="entry name" value="MerE"/>
    <property type="match status" value="1"/>
</dbReference>
<dbReference type="GO" id="GO:0016020">
    <property type="term" value="C:membrane"/>
    <property type="evidence" value="ECO:0007669"/>
    <property type="project" value="InterPro"/>
</dbReference>
<evidence type="ECO:0000313" key="3">
    <source>
        <dbReference type="Proteomes" id="UP000253744"/>
    </source>
</evidence>